<sequence>MGELGADVGAYGVVVGAFDLGYLGAHLVGDGDAAESAVL</sequence>
<comment type="caution">
    <text evidence="1">The sequence shown here is derived from an EMBL/GenBank/DDBJ whole genome shotgun (WGS) entry which is preliminary data.</text>
</comment>
<protein>
    <submittedName>
        <fullName evidence="1">Uncharacterized protein</fullName>
    </submittedName>
</protein>
<reference evidence="1 2" key="1">
    <citation type="submission" date="2020-10" db="EMBL/GenBank/DDBJ databases">
        <title>Sequencing the genomes of 1000 actinobacteria strains.</title>
        <authorList>
            <person name="Klenk H.-P."/>
        </authorList>
    </citation>
    <scope>NUCLEOTIDE SEQUENCE [LARGE SCALE GENOMIC DNA]</scope>
    <source>
        <strain evidence="1 2">DSM 43173</strain>
    </source>
</reference>
<name>A0ABR9M8E9_9ACTN</name>
<evidence type="ECO:0000313" key="1">
    <source>
        <dbReference type="EMBL" id="MBE1589186.1"/>
    </source>
</evidence>
<evidence type="ECO:0000313" key="2">
    <source>
        <dbReference type="Proteomes" id="UP000633509"/>
    </source>
</evidence>
<organism evidence="1 2">
    <name type="scientific">Nonomuraea angiospora</name>
    <dbReference type="NCBI Taxonomy" id="46172"/>
    <lineage>
        <taxon>Bacteria</taxon>
        <taxon>Bacillati</taxon>
        <taxon>Actinomycetota</taxon>
        <taxon>Actinomycetes</taxon>
        <taxon>Streptosporangiales</taxon>
        <taxon>Streptosporangiaceae</taxon>
        <taxon>Nonomuraea</taxon>
    </lineage>
</organism>
<dbReference type="Proteomes" id="UP000633509">
    <property type="component" value="Unassembled WGS sequence"/>
</dbReference>
<proteinExistence type="predicted"/>
<dbReference type="EMBL" id="JADBEK010000001">
    <property type="protein sequence ID" value="MBE1589186.1"/>
    <property type="molecule type" value="Genomic_DNA"/>
</dbReference>
<keyword evidence="2" id="KW-1185">Reference proteome</keyword>
<accession>A0ABR9M8E9</accession>
<gene>
    <name evidence="1" type="ORF">H4W80_007444</name>
</gene>